<keyword evidence="2" id="KW-1185">Reference proteome</keyword>
<protein>
    <submittedName>
        <fullName evidence="1">Uncharacterized protein</fullName>
    </submittedName>
</protein>
<dbReference type="EMBL" id="LR699554">
    <property type="protein sequence ID" value="VVD32016.1"/>
    <property type="molecule type" value="Genomic_DNA"/>
</dbReference>
<proteinExistence type="predicted"/>
<evidence type="ECO:0000313" key="2">
    <source>
        <dbReference type="Proteomes" id="UP000325811"/>
    </source>
</evidence>
<dbReference type="AlphaFoldDB" id="A0A5Q4ZK83"/>
<gene>
    <name evidence="1" type="ORF">PDMSB3_0718</name>
</gene>
<accession>A0A5Q4ZK83</accession>
<organism evidence="1 2">
    <name type="scientific">Paraburkholderia dioscoreae</name>
    <dbReference type="NCBI Taxonomy" id="2604047"/>
    <lineage>
        <taxon>Bacteria</taxon>
        <taxon>Pseudomonadati</taxon>
        <taxon>Pseudomonadota</taxon>
        <taxon>Betaproteobacteria</taxon>
        <taxon>Burkholderiales</taxon>
        <taxon>Burkholderiaceae</taxon>
        <taxon>Paraburkholderia</taxon>
    </lineage>
</organism>
<dbReference type="KEGG" id="pdio:PDMSB3_0718.1"/>
<dbReference type="Proteomes" id="UP000325811">
    <property type="component" value="Chromosome II"/>
</dbReference>
<reference evidence="1 2" key="1">
    <citation type="submission" date="2019-08" db="EMBL/GenBank/DDBJ databases">
        <authorList>
            <person name="Herpell B J."/>
        </authorList>
    </citation>
    <scope>NUCLEOTIDE SEQUENCE [LARGE SCALE GENOMIC DNA]</scope>
    <source>
        <strain evidence="2">Msb3</strain>
    </source>
</reference>
<sequence length="65" mass="7139">MMGLRKGEHALDADVGWKSAHKGVSAHAVVACADWLLCAESNPVIHPLLRHVLRRIADSRSRNKS</sequence>
<name>A0A5Q4ZK83_9BURK</name>
<evidence type="ECO:0000313" key="1">
    <source>
        <dbReference type="EMBL" id="VVD32016.1"/>
    </source>
</evidence>